<evidence type="ECO:0000256" key="3">
    <source>
        <dbReference type="ARBA" id="ARBA00023098"/>
    </source>
</evidence>
<dbReference type="RefSeq" id="XP_052748963.1">
    <property type="nucleotide sequence ID" value="XM_052893003.1"/>
</dbReference>
<keyword evidence="4" id="KW-0560">Oxidoreductase</keyword>
<dbReference type="PANTHER" id="PTHR11011">
    <property type="entry name" value="MALE STERILITY PROTEIN 2-RELATED"/>
    <property type="match status" value="1"/>
</dbReference>
<dbReference type="EC" id="1.2.1.84" evidence="4"/>
<keyword evidence="4" id="KW-1133">Transmembrane helix</keyword>
<name>A0ABM3MC13_GALME</name>
<feature type="domain" description="Thioester reductase (TE)" evidence="6">
    <location>
        <begin position="22"/>
        <end position="289"/>
    </location>
</feature>
<comment type="catalytic activity">
    <reaction evidence="4">
        <text>a long-chain fatty acyl-CoA + 2 NADPH + 2 H(+) = a long-chain primary fatty alcohol + 2 NADP(+) + CoA</text>
        <dbReference type="Rhea" id="RHEA:52716"/>
        <dbReference type="ChEBI" id="CHEBI:15378"/>
        <dbReference type="ChEBI" id="CHEBI:57287"/>
        <dbReference type="ChEBI" id="CHEBI:57783"/>
        <dbReference type="ChEBI" id="CHEBI:58349"/>
        <dbReference type="ChEBI" id="CHEBI:77396"/>
        <dbReference type="ChEBI" id="CHEBI:83139"/>
        <dbReference type="EC" id="1.2.1.84"/>
    </reaction>
</comment>
<dbReference type="PANTHER" id="PTHR11011:SF116">
    <property type="entry name" value="FATTY ACYL-COA REDUCTASE CG5065-RELATED"/>
    <property type="match status" value="1"/>
</dbReference>
<dbReference type="Pfam" id="PF07993">
    <property type="entry name" value="NAD_binding_4"/>
    <property type="match status" value="1"/>
</dbReference>
<keyword evidence="4" id="KW-0812">Transmembrane</keyword>
<dbReference type="InterPro" id="IPR036291">
    <property type="entry name" value="NAD(P)-bd_dom_sf"/>
</dbReference>
<organism evidence="7 8">
    <name type="scientific">Galleria mellonella</name>
    <name type="common">Greater wax moth</name>
    <dbReference type="NCBI Taxonomy" id="7137"/>
    <lineage>
        <taxon>Eukaryota</taxon>
        <taxon>Metazoa</taxon>
        <taxon>Ecdysozoa</taxon>
        <taxon>Arthropoda</taxon>
        <taxon>Hexapoda</taxon>
        <taxon>Insecta</taxon>
        <taxon>Pterygota</taxon>
        <taxon>Neoptera</taxon>
        <taxon>Endopterygota</taxon>
        <taxon>Lepidoptera</taxon>
        <taxon>Glossata</taxon>
        <taxon>Ditrysia</taxon>
        <taxon>Pyraloidea</taxon>
        <taxon>Pyralidae</taxon>
        <taxon>Galleriinae</taxon>
        <taxon>Galleria</taxon>
    </lineage>
</organism>
<dbReference type="SUPFAM" id="SSF51735">
    <property type="entry name" value="NAD(P)-binding Rossmann-fold domains"/>
    <property type="match status" value="1"/>
</dbReference>
<evidence type="ECO:0000256" key="1">
    <source>
        <dbReference type="ARBA" id="ARBA00005928"/>
    </source>
</evidence>
<proteinExistence type="inferred from homology"/>
<keyword evidence="7" id="KW-1185">Reference proteome</keyword>
<evidence type="ECO:0000256" key="4">
    <source>
        <dbReference type="RuleBase" id="RU363097"/>
    </source>
</evidence>
<evidence type="ECO:0000313" key="7">
    <source>
        <dbReference type="Proteomes" id="UP001652740"/>
    </source>
</evidence>
<dbReference type="Pfam" id="PF03015">
    <property type="entry name" value="Sterile"/>
    <property type="match status" value="1"/>
</dbReference>
<dbReference type="Gene3D" id="3.40.50.720">
    <property type="entry name" value="NAD(P)-binding Rossmann-like Domain"/>
    <property type="match status" value="1"/>
</dbReference>
<dbReference type="GeneID" id="113514469"/>
<feature type="domain" description="Fatty acyl-CoA reductase C-terminal" evidence="5">
    <location>
        <begin position="361"/>
        <end position="454"/>
    </location>
</feature>
<keyword evidence="4" id="KW-0472">Membrane</keyword>
<evidence type="ECO:0000259" key="5">
    <source>
        <dbReference type="Pfam" id="PF03015"/>
    </source>
</evidence>
<accession>A0ABM3MC13</accession>
<evidence type="ECO:0000313" key="8">
    <source>
        <dbReference type="RefSeq" id="XP_052748963.1"/>
    </source>
</evidence>
<evidence type="ECO:0000259" key="6">
    <source>
        <dbReference type="Pfam" id="PF07993"/>
    </source>
</evidence>
<dbReference type="InterPro" id="IPR033640">
    <property type="entry name" value="FAR_C"/>
</dbReference>
<keyword evidence="3 4" id="KW-0443">Lipid metabolism</keyword>
<dbReference type="Proteomes" id="UP001652740">
    <property type="component" value="Unplaced"/>
</dbReference>
<dbReference type="InterPro" id="IPR013120">
    <property type="entry name" value="FAR_NAD-bd"/>
</dbReference>
<feature type="transmembrane region" description="Helical" evidence="4">
    <location>
        <begin position="470"/>
        <end position="489"/>
    </location>
</feature>
<dbReference type="CDD" id="cd09071">
    <property type="entry name" value="FAR_C"/>
    <property type="match status" value="1"/>
</dbReference>
<dbReference type="CDD" id="cd05236">
    <property type="entry name" value="FAR-N_SDR_e"/>
    <property type="match status" value="1"/>
</dbReference>
<reference evidence="8" key="1">
    <citation type="submission" date="2025-08" db="UniProtKB">
        <authorList>
            <consortium name="RefSeq"/>
        </authorList>
    </citation>
    <scope>IDENTIFICATION</scope>
    <source>
        <tissue evidence="8">Whole larvae</tissue>
    </source>
</reference>
<comment type="similarity">
    <text evidence="1 4">Belongs to the fatty acyl-CoA reductase family.</text>
</comment>
<keyword evidence="2 4" id="KW-0444">Lipid biosynthesis</keyword>
<comment type="function">
    <text evidence="4">Catalyzes the reduction of fatty acyl-CoA to fatty alcohols.</text>
</comment>
<keyword evidence="4" id="KW-0521">NADP</keyword>
<protein>
    <recommendedName>
        <fullName evidence="4">Fatty acyl-CoA reductase</fullName>
        <ecNumber evidence="4">1.2.1.84</ecNumber>
    </recommendedName>
</protein>
<gene>
    <name evidence="8" type="primary">LOC113514469</name>
</gene>
<evidence type="ECO:0000256" key="2">
    <source>
        <dbReference type="ARBA" id="ARBA00022516"/>
    </source>
</evidence>
<sequence>MATLNNDYVRIPRFYAGRSVLITGATGFIGKVLVERLLTTCPDIKKLCLLMRTKKENQPEERLQQLKDSPIFSDLRHRDPRQMDKLCIIPGNMLQPKLGISNKYLVDLQEVSIVFHSAATVKFNEDLRRAIEMNVLSVMRLLAICDNLPNIQAFVYVSTAYSNAELPEIEEKVYSLSTPIEQLLALVKDNTIDSKDLMKYITPKPNTYTFTKAMAEYAVQQHRTRRYPVAIFRPTIVISSHRNPFPGWIENLNGPVGVVAAVSTGLLHVVRCDGSKQADLLPVDIAVDTLIAVAWETVICKWTTIKVYNCSMSENLTTWAELQQAINYYTREYPHTNLFWYPFLYLVRNRFAYKILELLLQTIPLYILEYAMRVLGVKKEQNLILADRKFHHMNTALKFFVLREWRFKNENVRNLRKRLHTSDTKLFNIEPRAVNWDDHYRHFVCGVRKYLLKQNDDDLPQAKLRLRRAYILHNFVNIIFLVLFLHVLLEKKQRENIKNNIIILLTVCKALIDRFAKLSHTIFRRL</sequence>
<dbReference type="InterPro" id="IPR026055">
    <property type="entry name" value="FAR"/>
</dbReference>